<dbReference type="PANTHER" id="PTHR23406">
    <property type="entry name" value="MALIC ENZYME-RELATED"/>
    <property type="match status" value="1"/>
</dbReference>
<name>A0AAW2ZFG8_9EUKA</name>
<dbReference type="PRINTS" id="PR00072">
    <property type="entry name" value="MALOXRDTASE"/>
</dbReference>
<dbReference type="Gene3D" id="3.40.50.720">
    <property type="entry name" value="NAD(P)-binding Rossmann-like Domain"/>
    <property type="match status" value="1"/>
</dbReference>
<dbReference type="Gene3D" id="3.40.50.10380">
    <property type="entry name" value="Malic enzyme, N-terminal domain"/>
    <property type="match status" value="1"/>
</dbReference>
<dbReference type="InterPro" id="IPR046346">
    <property type="entry name" value="Aminoacid_DH-like_N_sf"/>
</dbReference>
<feature type="active site" description="Proton donor" evidence="5">
    <location>
        <position position="128"/>
    </location>
</feature>
<keyword evidence="12" id="KW-1185">Reference proteome</keyword>
<feature type="domain" description="Malic enzyme N-terminal" evidence="10">
    <location>
        <begin position="105"/>
        <end position="285"/>
    </location>
</feature>
<dbReference type="GO" id="GO:0006108">
    <property type="term" value="P:malate metabolic process"/>
    <property type="evidence" value="ECO:0007669"/>
    <property type="project" value="TreeGrafter"/>
</dbReference>
<feature type="binding site" evidence="6">
    <location>
        <position position="483"/>
    </location>
    <ligand>
        <name>(S)-malate</name>
        <dbReference type="ChEBI" id="CHEBI:15589"/>
    </ligand>
</feature>
<proteinExistence type="inferred from homology"/>
<comment type="similarity">
    <text evidence="2 8">Belongs to the malic enzymes family.</text>
</comment>
<dbReference type="InterPro" id="IPR036291">
    <property type="entry name" value="NAD(P)-bd_dom_sf"/>
</dbReference>
<dbReference type="InterPro" id="IPR012301">
    <property type="entry name" value="Malic_N_dom"/>
</dbReference>
<feature type="binding site" evidence="6">
    <location>
        <position position="439"/>
    </location>
    <ligand>
        <name>(S)-malate</name>
        <dbReference type="ChEBI" id="CHEBI:15589"/>
    </ligand>
</feature>
<feature type="active site" description="Proton acceptor" evidence="5">
    <location>
        <position position="199"/>
    </location>
</feature>
<dbReference type="GO" id="GO:0051287">
    <property type="term" value="F:NAD binding"/>
    <property type="evidence" value="ECO:0007669"/>
    <property type="project" value="InterPro"/>
</dbReference>
<dbReference type="SMART" id="SM01274">
    <property type="entry name" value="malic"/>
    <property type="match status" value="1"/>
</dbReference>
<evidence type="ECO:0000256" key="3">
    <source>
        <dbReference type="ARBA" id="ARBA00022723"/>
    </source>
</evidence>
<dbReference type="EMBL" id="JAOPGA020001408">
    <property type="protein sequence ID" value="KAL0488109.1"/>
    <property type="molecule type" value="Genomic_DNA"/>
</dbReference>
<dbReference type="InterPro" id="IPR001891">
    <property type="entry name" value="Malic_OxRdtase"/>
</dbReference>
<feature type="binding site" evidence="7">
    <location>
        <position position="270"/>
    </location>
    <ligand>
        <name>a divalent metal cation</name>
        <dbReference type="ChEBI" id="CHEBI:60240"/>
    </ligand>
</feature>
<organism evidence="11 12">
    <name type="scientific">Acrasis kona</name>
    <dbReference type="NCBI Taxonomy" id="1008807"/>
    <lineage>
        <taxon>Eukaryota</taxon>
        <taxon>Discoba</taxon>
        <taxon>Heterolobosea</taxon>
        <taxon>Tetramitia</taxon>
        <taxon>Eutetramitia</taxon>
        <taxon>Acrasidae</taxon>
        <taxon>Acrasis</taxon>
    </lineage>
</organism>
<keyword evidence="3 7" id="KW-0479">Metal-binding</keyword>
<sequence length="594" mass="66048">MIGHRCLKRCSTVVRSAQQLRFYPSEHTDYTPTAIFTTQTGYDVIHDPLMNKGTGFNRTEKDRLLLRGLLPPRSLDMKIQARRIMARYNTLTDDIDKYLFLVQLQDRNETLFYHVLASNIKDMAPIIYTPTVGKACQSFATIFQRARGMYFSAEDRGEMRAMVYNYPVEHVDVVVVTDGGRILGLGDLGANGMGIPIGKLSLYVAAGGINPGRVLPCMIDVGTNNENLLNDPFYLGINRKRITGDEYYEIVEEFMDAVTSRWPNVLIQFEDFTPDKAPKILDKYKNRFLTFNDDIQGTGSVIVSGVLNALRASNQSFSDLQNQRVVVAGAGAAGLGVVNAIANAMRKEGADDLTSLKNFYLCDKDGLITSARKVLTREQTPFAQVRDDMEEGLSLYETVKRVKPTILLGISGIGGLFKEETIREMSKHVDRPIIFPLSNPTSQSEATAEQIYTWTEGKAVFASGSPFAEVVLNGRTYPTSQGNNMFIFPGVGLGSIVAGSKRITSKMFHEASKALANSVPADRLQQGYIYPDVADIRSVTIEVAAAVALEAIEAGLADRSLRDQFHEENIDLKKYVAERMWEPNYKPIIYSKTK</sequence>
<evidence type="ECO:0000256" key="2">
    <source>
        <dbReference type="ARBA" id="ARBA00008785"/>
    </source>
</evidence>
<dbReference type="AlphaFoldDB" id="A0AAW2ZFG8"/>
<evidence type="ECO:0000256" key="4">
    <source>
        <dbReference type="ARBA" id="ARBA00023002"/>
    </source>
</evidence>
<dbReference type="FunFam" id="3.40.50.720:FF:000182">
    <property type="entry name" value="NAD-dependent malic enzyme"/>
    <property type="match status" value="1"/>
</dbReference>
<dbReference type="GO" id="GO:0005739">
    <property type="term" value="C:mitochondrion"/>
    <property type="evidence" value="ECO:0007669"/>
    <property type="project" value="TreeGrafter"/>
</dbReference>
<evidence type="ECO:0000256" key="8">
    <source>
        <dbReference type="RuleBase" id="RU003426"/>
    </source>
</evidence>
<evidence type="ECO:0000256" key="7">
    <source>
        <dbReference type="PIRSR" id="PIRSR000106-3"/>
    </source>
</evidence>
<comment type="cofactor">
    <cofactor evidence="1">
        <name>Mn(2+)</name>
        <dbReference type="ChEBI" id="CHEBI:29035"/>
    </cofactor>
</comment>
<keyword evidence="4 8" id="KW-0560">Oxidoreductase</keyword>
<dbReference type="Pfam" id="PF03949">
    <property type="entry name" value="Malic_M"/>
    <property type="match status" value="1"/>
</dbReference>
<dbReference type="PIRSF" id="PIRSF000106">
    <property type="entry name" value="ME"/>
    <property type="match status" value="1"/>
</dbReference>
<gene>
    <name evidence="11" type="ORF">AKO1_008936</name>
</gene>
<comment type="caution">
    <text evidence="11">The sequence shown here is derived from an EMBL/GenBank/DDBJ whole genome shotgun (WGS) entry which is preliminary data.</text>
</comment>
<evidence type="ECO:0000259" key="10">
    <source>
        <dbReference type="SMART" id="SM01274"/>
    </source>
</evidence>
<dbReference type="PROSITE" id="PS00331">
    <property type="entry name" value="MALIC_ENZYMES"/>
    <property type="match status" value="1"/>
</dbReference>
<reference evidence="11 12" key="1">
    <citation type="submission" date="2024-03" db="EMBL/GenBank/DDBJ databases">
        <title>The Acrasis kona genome and developmental transcriptomes reveal deep origins of eukaryotic multicellular pathways.</title>
        <authorList>
            <person name="Sheikh S."/>
            <person name="Fu C.-J."/>
            <person name="Brown M.W."/>
            <person name="Baldauf S.L."/>
        </authorList>
    </citation>
    <scope>NUCLEOTIDE SEQUENCE [LARGE SCALE GENOMIC DNA]</scope>
    <source>
        <strain evidence="11 12">ATCC MYA-3509</strain>
    </source>
</reference>
<feature type="binding site" evidence="7">
    <location>
        <position position="271"/>
    </location>
    <ligand>
        <name>a divalent metal cation</name>
        <dbReference type="ChEBI" id="CHEBI:60240"/>
    </ligand>
</feature>
<dbReference type="InterPro" id="IPR015884">
    <property type="entry name" value="Malic_enzyme_CS"/>
</dbReference>
<evidence type="ECO:0000313" key="12">
    <source>
        <dbReference type="Proteomes" id="UP001431209"/>
    </source>
</evidence>
<dbReference type="GO" id="GO:0046872">
    <property type="term" value="F:metal ion binding"/>
    <property type="evidence" value="ECO:0007669"/>
    <property type="project" value="UniProtKB-KW"/>
</dbReference>
<dbReference type="SUPFAM" id="SSF51735">
    <property type="entry name" value="NAD(P)-binding Rossmann-fold domains"/>
    <property type="match status" value="1"/>
</dbReference>
<accession>A0AAW2ZFG8</accession>
<feature type="domain" description="Malic enzyme NAD-binding" evidence="9">
    <location>
        <begin position="295"/>
        <end position="552"/>
    </location>
</feature>
<evidence type="ECO:0000256" key="5">
    <source>
        <dbReference type="PIRSR" id="PIRSR000106-1"/>
    </source>
</evidence>
<evidence type="ECO:0000259" key="9">
    <source>
        <dbReference type="SMART" id="SM00919"/>
    </source>
</evidence>
<evidence type="ECO:0000256" key="1">
    <source>
        <dbReference type="ARBA" id="ARBA00001936"/>
    </source>
</evidence>
<dbReference type="SMART" id="SM00919">
    <property type="entry name" value="Malic_M"/>
    <property type="match status" value="1"/>
</dbReference>
<dbReference type="Proteomes" id="UP001431209">
    <property type="component" value="Unassembled WGS sequence"/>
</dbReference>
<dbReference type="GO" id="GO:0004471">
    <property type="term" value="F:malate dehydrogenase (decarboxylating) (NAD+) activity"/>
    <property type="evidence" value="ECO:0007669"/>
    <property type="project" value="TreeGrafter"/>
</dbReference>
<dbReference type="Pfam" id="PF00390">
    <property type="entry name" value="malic"/>
    <property type="match status" value="1"/>
</dbReference>
<dbReference type="InterPro" id="IPR012302">
    <property type="entry name" value="Malic_NAD-bd"/>
</dbReference>
<feature type="binding site" evidence="6">
    <location>
        <position position="181"/>
    </location>
    <ligand>
        <name>(S)-malate</name>
        <dbReference type="ChEBI" id="CHEBI:15589"/>
    </ligand>
</feature>
<dbReference type="SUPFAM" id="SSF53223">
    <property type="entry name" value="Aminoacid dehydrogenase-like, N-terminal domain"/>
    <property type="match status" value="1"/>
</dbReference>
<dbReference type="NCBIfam" id="NF010052">
    <property type="entry name" value="PRK13529.1"/>
    <property type="match status" value="1"/>
</dbReference>
<dbReference type="PANTHER" id="PTHR23406:SF32">
    <property type="entry name" value="NADP-DEPENDENT MALIC ENZYME"/>
    <property type="match status" value="1"/>
</dbReference>
<comment type="cofactor">
    <cofactor evidence="7">
        <name>Mg(2+)</name>
        <dbReference type="ChEBI" id="CHEBI:18420"/>
    </cofactor>
    <cofactor evidence="7">
        <name>Mn(2+)</name>
        <dbReference type="ChEBI" id="CHEBI:29035"/>
    </cofactor>
    <text evidence="7">Divalent metal cations. Prefers magnesium or manganese.</text>
</comment>
<evidence type="ECO:0000313" key="11">
    <source>
        <dbReference type="EMBL" id="KAL0488109.1"/>
    </source>
</evidence>
<evidence type="ECO:0000256" key="6">
    <source>
        <dbReference type="PIRSR" id="PIRSR000106-2"/>
    </source>
</evidence>
<feature type="binding site" evidence="7">
    <location>
        <position position="294"/>
    </location>
    <ligand>
        <name>a divalent metal cation</name>
        <dbReference type="ChEBI" id="CHEBI:60240"/>
    </ligand>
</feature>
<protein>
    <recommendedName>
        <fullName evidence="8">Malic enzyme</fullName>
    </recommendedName>
</protein>
<dbReference type="InterPro" id="IPR037062">
    <property type="entry name" value="Malic_N_dom_sf"/>
</dbReference>